<protein>
    <recommendedName>
        <fullName evidence="10">Purine nucleoside phosphorylase</fullName>
    </recommendedName>
</protein>
<proteinExistence type="inferred from homology"/>
<accession>A0A120CT67</accession>
<dbReference type="InterPro" id="IPR011324">
    <property type="entry name" value="Cytotoxic_necrot_fac-like_cat"/>
</dbReference>
<name>A0A120CT67_HYPSL</name>
<comment type="caution">
    <text evidence="11">The sequence shown here is derived from an EMBL/GenBank/DDBJ whole genome shotgun (WGS) entry which is preliminary data.</text>
</comment>
<keyword evidence="3" id="KW-0808">Transferase</keyword>
<gene>
    <name evidence="11" type="ORF">APY04_3462</name>
</gene>
<dbReference type="SUPFAM" id="SSF64438">
    <property type="entry name" value="CNF1/YfiH-like putative cysteine hydrolases"/>
    <property type="match status" value="1"/>
</dbReference>
<dbReference type="Pfam" id="PF02578">
    <property type="entry name" value="Cu-oxidase_4"/>
    <property type="match status" value="1"/>
</dbReference>
<dbReference type="Gene3D" id="3.60.140.10">
    <property type="entry name" value="CNF1/YfiH-like putative cysteine hydrolases"/>
    <property type="match status" value="1"/>
</dbReference>
<evidence type="ECO:0000256" key="6">
    <source>
        <dbReference type="ARBA" id="ARBA00022833"/>
    </source>
</evidence>
<evidence type="ECO:0000256" key="9">
    <source>
        <dbReference type="ARBA" id="ARBA00049893"/>
    </source>
</evidence>
<keyword evidence="12" id="KW-1185">Reference proteome</keyword>
<dbReference type="NCBIfam" id="TIGR00726">
    <property type="entry name" value="peptidoglycan editing factor PgeF"/>
    <property type="match status" value="1"/>
</dbReference>
<dbReference type="PANTHER" id="PTHR30616">
    <property type="entry name" value="UNCHARACTERIZED PROTEIN YFIH"/>
    <property type="match status" value="1"/>
</dbReference>
<dbReference type="EMBL" id="LMTR01000094">
    <property type="protein sequence ID" value="KWT64198.1"/>
    <property type="molecule type" value="Genomic_DNA"/>
</dbReference>
<dbReference type="RefSeq" id="WP_068465145.1">
    <property type="nucleotide sequence ID" value="NZ_LMTR01000094.1"/>
</dbReference>
<evidence type="ECO:0000313" key="12">
    <source>
        <dbReference type="Proteomes" id="UP000059074"/>
    </source>
</evidence>
<dbReference type="InterPro" id="IPR003730">
    <property type="entry name" value="Cu_polyphenol_OxRdtase"/>
</dbReference>
<evidence type="ECO:0000256" key="1">
    <source>
        <dbReference type="ARBA" id="ARBA00000553"/>
    </source>
</evidence>
<evidence type="ECO:0000256" key="8">
    <source>
        <dbReference type="ARBA" id="ARBA00048968"/>
    </source>
</evidence>
<dbReference type="PANTHER" id="PTHR30616:SF2">
    <property type="entry name" value="PURINE NUCLEOSIDE PHOSPHORYLASE LACC1"/>
    <property type="match status" value="1"/>
</dbReference>
<dbReference type="PATRIC" id="fig|121290.4.peg.1822"/>
<evidence type="ECO:0000256" key="3">
    <source>
        <dbReference type="ARBA" id="ARBA00022679"/>
    </source>
</evidence>
<evidence type="ECO:0000256" key="5">
    <source>
        <dbReference type="ARBA" id="ARBA00022801"/>
    </source>
</evidence>
<dbReference type="CDD" id="cd16833">
    <property type="entry name" value="YfiH"/>
    <property type="match status" value="1"/>
</dbReference>
<dbReference type="AlphaFoldDB" id="A0A120CT67"/>
<evidence type="ECO:0000256" key="4">
    <source>
        <dbReference type="ARBA" id="ARBA00022723"/>
    </source>
</evidence>
<evidence type="ECO:0000256" key="10">
    <source>
        <dbReference type="RuleBase" id="RU361274"/>
    </source>
</evidence>
<keyword evidence="6" id="KW-0862">Zinc</keyword>
<evidence type="ECO:0000313" key="11">
    <source>
        <dbReference type="EMBL" id="KWT64198.1"/>
    </source>
</evidence>
<evidence type="ECO:0000256" key="7">
    <source>
        <dbReference type="ARBA" id="ARBA00047989"/>
    </source>
</evidence>
<comment type="catalytic activity">
    <reaction evidence="1">
        <text>inosine + phosphate = alpha-D-ribose 1-phosphate + hypoxanthine</text>
        <dbReference type="Rhea" id="RHEA:27646"/>
        <dbReference type="ChEBI" id="CHEBI:17368"/>
        <dbReference type="ChEBI" id="CHEBI:17596"/>
        <dbReference type="ChEBI" id="CHEBI:43474"/>
        <dbReference type="ChEBI" id="CHEBI:57720"/>
        <dbReference type="EC" id="2.4.2.1"/>
    </reaction>
    <physiologicalReaction direction="left-to-right" evidence="1">
        <dbReference type="Rhea" id="RHEA:27647"/>
    </physiologicalReaction>
</comment>
<comment type="catalytic activity">
    <reaction evidence="8">
        <text>adenosine + phosphate = alpha-D-ribose 1-phosphate + adenine</text>
        <dbReference type="Rhea" id="RHEA:27642"/>
        <dbReference type="ChEBI" id="CHEBI:16335"/>
        <dbReference type="ChEBI" id="CHEBI:16708"/>
        <dbReference type="ChEBI" id="CHEBI:43474"/>
        <dbReference type="ChEBI" id="CHEBI:57720"/>
        <dbReference type="EC" id="2.4.2.1"/>
    </reaction>
    <physiologicalReaction direction="left-to-right" evidence="8">
        <dbReference type="Rhea" id="RHEA:27643"/>
    </physiologicalReaction>
</comment>
<comment type="catalytic activity">
    <reaction evidence="9">
        <text>S-methyl-5'-thioadenosine + phosphate = 5-(methylsulfanyl)-alpha-D-ribose 1-phosphate + adenine</text>
        <dbReference type="Rhea" id="RHEA:11852"/>
        <dbReference type="ChEBI" id="CHEBI:16708"/>
        <dbReference type="ChEBI" id="CHEBI:17509"/>
        <dbReference type="ChEBI" id="CHEBI:43474"/>
        <dbReference type="ChEBI" id="CHEBI:58533"/>
        <dbReference type="EC" id="2.4.2.28"/>
    </reaction>
    <physiologicalReaction direction="left-to-right" evidence="9">
        <dbReference type="Rhea" id="RHEA:11853"/>
    </physiologicalReaction>
</comment>
<sequence length="268" mass="28267">MLEPIESSLLAALPGIRHGFFTRRGGVSNGLYAELNCGPGSADDPAAVAENRARVAQHLLRRTAGSPEGSRAPLKDVATLYQIHSGDAVAIDSYPAPDNRPKADGVVTATPGLVIGVLTADCGPVLFADAEAKVVGAAHAGWRGAVGGVLAATVAQMEKLGARRDRIIAAVGPCINQDSYEVGPDFEATLLDGCADNSRFLARAEPNSKAHFDLPGFVVSQLDKLGLAQIERQSPCTYVNESQFFSFRRSQHRSEGDYGRQISAIVVT</sequence>
<keyword evidence="5" id="KW-0378">Hydrolase</keyword>
<reference evidence="11 12" key="1">
    <citation type="submission" date="2015-10" db="EMBL/GenBank/DDBJ databases">
        <title>Transcriptomic analysis of a linuron degrading triple-species bacterial consortium.</title>
        <authorList>
            <person name="Albers P."/>
        </authorList>
    </citation>
    <scope>NUCLEOTIDE SEQUENCE [LARGE SCALE GENOMIC DNA]</scope>
    <source>
        <strain evidence="11 12">WDL6</strain>
    </source>
</reference>
<comment type="similarity">
    <text evidence="2 10">Belongs to the purine nucleoside phosphorylase YfiH/LACC1 family.</text>
</comment>
<evidence type="ECO:0000256" key="2">
    <source>
        <dbReference type="ARBA" id="ARBA00007353"/>
    </source>
</evidence>
<organism evidence="11 12">
    <name type="scientific">Hyphomicrobium sulfonivorans</name>
    <dbReference type="NCBI Taxonomy" id="121290"/>
    <lineage>
        <taxon>Bacteria</taxon>
        <taxon>Pseudomonadati</taxon>
        <taxon>Pseudomonadota</taxon>
        <taxon>Alphaproteobacteria</taxon>
        <taxon>Hyphomicrobiales</taxon>
        <taxon>Hyphomicrobiaceae</taxon>
        <taxon>Hyphomicrobium</taxon>
    </lineage>
</organism>
<keyword evidence="4" id="KW-0479">Metal-binding</keyword>
<dbReference type="OrthoDB" id="4279at2"/>
<dbReference type="GO" id="GO:0016787">
    <property type="term" value="F:hydrolase activity"/>
    <property type="evidence" value="ECO:0007669"/>
    <property type="project" value="UniProtKB-KW"/>
</dbReference>
<dbReference type="GO" id="GO:0005507">
    <property type="term" value="F:copper ion binding"/>
    <property type="evidence" value="ECO:0007669"/>
    <property type="project" value="TreeGrafter"/>
</dbReference>
<comment type="catalytic activity">
    <reaction evidence="7">
        <text>adenosine + H2O + H(+) = inosine + NH4(+)</text>
        <dbReference type="Rhea" id="RHEA:24408"/>
        <dbReference type="ChEBI" id="CHEBI:15377"/>
        <dbReference type="ChEBI" id="CHEBI:15378"/>
        <dbReference type="ChEBI" id="CHEBI:16335"/>
        <dbReference type="ChEBI" id="CHEBI:17596"/>
        <dbReference type="ChEBI" id="CHEBI:28938"/>
        <dbReference type="EC" id="3.5.4.4"/>
    </reaction>
    <physiologicalReaction direction="left-to-right" evidence="7">
        <dbReference type="Rhea" id="RHEA:24409"/>
    </physiologicalReaction>
</comment>
<dbReference type="GO" id="GO:0017061">
    <property type="term" value="F:S-methyl-5-thioadenosine phosphorylase activity"/>
    <property type="evidence" value="ECO:0007669"/>
    <property type="project" value="UniProtKB-EC"/>
</dbReference>
<dbReference type="STRING" id="121290.APY04_3462"/>
<dbReference type="Proteomes" id="UP000059074">
    <property type="component" value="Unassembled WGS sequence"/>
</dbReference>
<dbReference type="InterPro" id="IPR038371">
    <property type="entry name" value="Cu_polyphenol_OxRdtase_sf"/>
</dbReference>